<dbReference type="InParanoid" id="S8EBD0"/>
<dbReference type="InterPro" id="IPR036779">
    <property type="entry name" value="LysM_dom_sf"/>
</dbReference>
<dbReference type="SUPFAM" id="SSF54106">
    <property type="entry name" value="LysM domain"/>
    <property type="match status" value="4"/>
</dbReference>
<dbReference type="eggNOG" id="KOG2806">
    <property type="taxonomic scope" value="Eukaryota"/>
</dbReference>
<evidence type="ECO:0000256" key="2">
    <source>
        <dbReference type="ARBA" id="ARBA00023026"/>
    </source>
</evidence>
<organism evidence="6 7">
    <name type="scientific">Fomitopsis schrenkii</name>
    <name type="common">Brown rot fungus</name>
    <dbReference type="NCBI Taxonomy" id="2126942"/>
    <lineage>
        <taxon>Eukaryota</taxon>
        <taxon>Fungi</taxon>
        <taxon>Dikarya</taxon>
        <taxon>Basidiomycota</taxon>
        <taxon>Agaricomycotina</taxon>
        <taxon>Agaricomycetes</taxon>
        <taxon>Polyporales</taxon>
        <taxon>Fomitopsis</taxon>
    </lineage>
</organism>
<feature type="domain" description="LysM" evidence="5">
    <location>
        <begin position="185"/>
        <end position="231"/>
    </location>
</feature>
<evidence type="ECO:0000256" key="4">
    <source>
        <dbReference type="SAM" id="SignalP"/>
    </source>
</evidence>
<feature type="domain" description="LysM" evidence="5">
    <location>
        <begin position="237"/>
        <end position="282"/>
    </location>
</feature>
<dbReference type="STRING" id="743788.S8EBD0"/>
<dbReference type="Proteomes" id="UP000015241">
    <property type="component" value="Unassembled WGS sequence"/>
</dbReference>
<evidence type="ECO:0000256" key="1">
    <source>
        <dbReference type="ARBA" id="ARBA00022669"/>
    </source>
</evidence>
<sequence length="286" mass="30000">MAVKSFIVLAAVAYGVVANPLRFAVRSAPSNIAPGSFTNCTTYETVETGGTCSSLEATNGISFSDLLRWNPELNTACTLLEANYAYCVGGGGDACPKLYTVVSGDLCAAIETNEDITAAQLQALNPWLDANCDLEIGQVLCVGTGSATTTSTVSSSTAPATTTTSTTASATPTNIAPGTWSNCTQYYTVTNGGTCDEIVSINDIAYSDFLRWNPEVDVACDNLQLDAYCVKDTPACNIYTVVSGDYCAGIEDSYGLTSTQLYDLNPWLDSACDLQPGENLCVGLRS</sequence>
<gene>
    <name evidence="6" type="ORF">FOMPIDRAFT_1047927</name>
</gene>
<dbReference type="AlphaFoldDB" id="S8EBD0"/>
<dbReference type="InterPro" id="IPR052210">
    <property type="entry name" value="LysM1-like"/>
</dbReference>
<keyword evidence="2" id="KW-0843">Virulence</keyword>
<feature type="region of interest" description="Disordered" evidence="3">
    <location>
        <begin position="148"/>
        <end position="171"/>
    </location>
</feature>
<dbReference type="PROSITE" id="PS51782">
    <property type="entry name" value="LYSM"/>
    <property type="match status" value="4"/>
</dbReference>
<dbReference type="PANTHER" id="PTHR34997">
    <property type="entry name" value="AM15"/>
    <property type="match status" value="1"/>
</dbReference>
<evidence type="ECO:0000256" key="3">
    <source>
        <dbReference type="SAM" id="MobiDB-lite"/>
    </source>
</evidence>
<dbReference type="EMBL" id="KE504136">
    <property type="protein sequence ID" value="EPT02222.1"/>
    <property type="molecule type" value="Genomic_DNA"/>
</dbReference>
<name>S8EBD0_FOMSC</name>
<dbReference type="HOGENOM" id="CLU_973300_0_0_1"/>
<dbReference type="Pfam" id="PF01476">
    <property type="entry name" value="LysM"/>
    <property type="match status" value="4"/>
</dbReference>
<proteinExistence type="predicted"/>
<evidence type="ECO:0000259" key="5">
    <source>
        <dbReference type="PROSITE" id="PS51782"/>
    </source>
</evidence>
<protein>
    <recommendedName>
        <fullName evidence="5">LysM domain-containing protein</fullName>
    </recommendedName>
</protein>
<dbReference type="SMART" id="SM00257">
    <property type="entry name" value="LysM"/>
    <property type="match status" value="4"/>
</dbReference>
<dbReference type="InterPro" id="IPR018392">
    <property type="entry name" value="LysM"/>
</dbReference>
<feature type="signal peptide" evidence="4">
    <location>
        <begin position="1"/>
        <end position="18"/>
    </location>
</feature>
<keyword evidence="4" id="KW-0732">Signal</keyword>
<dbReference type="OrthoDB" id="5985073at2759"/>
<evidence type="ECO:0000313" key="7">
    <source>
        <dbReference type="Proteomes" id="UP000015241"/>
    </source>
</evidence>
<keyword evidence="1" id="KW-0147">Chitin-binding</keyword>
<reference evidence="6 7" key="1">
    <citation type="journal article" date="2012" name="Science">
        <title>The Paleozoic origin of enzymatic lignin decomposition reconstructed from 31 fungal genomes.</title>
        <authorList>
            <person name="Floudas D."/>
            <person name="Binder M."/>
            <person name="Riley R."/>
            <person name="Barry K."/>
            <person name="Blanchette R.A."/>
            <person name="Henrissat B."/>
            <person name="Martinez A.T."/>
            <person name="Otillar R."/>
            <person name="Spatafora J.W."/>
            <person name="Yadav J.S."/>
            <person name="Aerts A."/>
            <person name="Benoit I."/>
            <person name="Boyd A."/>
            <person name="Carlson A."/>
            <person name="Copeland A."/>
            <person name="Coutinho P.M."/>
            <person name="de Vries R.P."/>
            <person name="Ferreira P."/>
            <person name="Findley K."/>
            <person name="Foster B."/>
            <person name="Gaskell J."/>
            <person name="Glotzer D."/>
            <person name="Gorecki P."/>
            <person name="Heitman J."/>
            <person name="Hesse C."/>
            <person name="Hori C."/>
            <person name="Igarashi K."/>
            <person name="Jurgens J.A."/>
            <person name="Kallen N."/>
            <person name="Kersten P."/>
            <person name="Kohler A."/>
            <person name="Kuees U."/>
            <person name="Kumar T.K.A."/>
            <person name="Kuo A."/>
            <person name="LaButti K."/>
            <person name="Larrondo L.F."/>
            <person name="Lindquist E."/>
            <person name="Ling A."/>
            <person name="Lombard V."/>
            <person name="Lucas S."/>
            <person name="Lundell T."/>
            <person name="Martin R."/>
            <person name="McLaughlin D.J."/>
            <person name="Morgenstern I."/>
            <person name="Morin E."/>
            <person name="Murat C."/>
            <person name="Nagy L.G."/>
            <person name="Nolan M."/>
            <person name="Ohm R.A."/>
            <person name="Patyshakuliyeva A."/>
            <person name="Rokas A."/>
            <person name="Ruiz-Duenas F.J."/>
            <person name="Sabat G."/>
            <person name="Salamov A."/>
            <person name="Samejima M."/>
            <person name="Schmutz J."/>
            <person name="Slot J.C."/>
            <person name="St John F."/>
            <person name="Stenlid J."/>
            <person name="Sun H."/>
            <person name="Sun S."/>
            <person name="Syed K."/>
            <person name="Tsang A."/>
            <person name="Wiebenga A."/>
            <person name="Young D."/>
            <person name="Pisabarro A."/>
            <person name="Eastwood D.C."/>
            <person name="Martin F."/>
            <person name="Cullen D."/>
            <person name="Grigoriev I.V."/>
            <person name="Hibbett D.S."/>
        </authorList>
    </citation>
    <scope>NUCLEOTIDE SEQUENCE</scope>
    <source>
        <strain evidence="7">FP-58527</strain>
    </source>
</reference>
<dbReference type="GO" id="GO:0008061">
    <property type="term" value="F:chitin binding"/>
    <property type="evidence" value="ECO:0007669"/>
    <property type="project" value="UniProtKB-KW"/>
</dbReference>
<accession>S8EBD0</accession>
<feature type="domain" description="LysM" evidence="5">
    <location>
        <begin position="42"/>
        <end position="88"/>
    </location>
</feature>
<dbReference type="PANTHER" id="PTHR34997:SF1">
    <property type="entry name" value="PEPTIDOGLYCAN-BINDING LYSIN DOMAIN"/>
    <property type="match status" value="1"/>
</dbReference>
<dbReference type="CDD" id="cd00118">
    <property type="entry name" value="LysM"/>
    <property type="match status" value="4"/>
</dbReference>
<keyword evidence="7" id="KW-1185">Reference proteome</keyword>
<dbReference type="Gene3D" id="3.10.350.10">
    <property type="entry name" value="LysM domain"/>
    <property type="match status" value="4"/>
</dbReference>
<evidence type="ECO:0000313" key="6">
    <source>
        <dbReference type="EMBL" id="EPT02222.1"/>
    </source>
</evidence>
<feature type="chain" id="PRO_5004550139" description="LysM domain-containing protein" evidence="4">
    <location>
        <begin position="19"/>
        <end position="286"/>
    </location>
</feature>
<feature type="domain" description="LysM" evidence="5">
    <location>
        <begin position="97"/>
        <end position="142"/>
    </location>
</feature>